<comment type="caution">
    <text evidence="1">The sequence shown here is derived from an EMBL/GenBank/DDBJ whole genome shotgun (WGS) entry which is preliminary data.</text>
</comment>
<keyword evidence="1" id="KW-0808">Transferase</keyword>
<accession>A0ACB7ZZD7</accession>
<organism evidence="1 2">
    <name type="scientific">Hygrophoropsis aurantiaca</name>
    <dbReference type="NCBI Taxonomy" id="72124"/>
    <lineage>
        <taxon>Eukaryota</taxon>
        <taxon>Fungi</taxon>
        <taxon>Dikarya</taxon>
        <taxon>Basidiomycota</taxon>
        <taxon>Agaricomycotina</taxon>
        <taxon>Agaricomycetes</taxon>
        <taxon>Agaricomycetidae</taxon>
        <taxon>Boletales</taxon>
        <taxon>Coniophorineae</taxon>
        <taxon>Hygrophoropsidaceae</taxon>
        <taxon>Hygrophoropsis</taxon>
    </lineage>
</organism>
<gene>
    <name evidence="1" type="ORF">BJ138DRAFT_1138087</name>
</gene>
<dbReference type="Proteomes" id="UP000790377">
    <property type="component" value="Unassembled WGS sequence"/>
</dbReference>
<proteinExistence type="predicted"/>
<evidence type="ECO:0000313" key="2">
    <source>
        <dbReference type="Proteomes" id="UP000790377"/>
    </source>
</evidence>
<reference evidence="1" key="1">
    <citation type="journal article" date="2021" name="New Phytol.">
        <title>Evolutionary innovations through gain and loss of genes in the ectomycorrhizal Boletales.</title>
        <authorList>
            <person name="Wu G."/>
            <person name="Miyauchi S."/>
            <person name="Morin E."/>
            <person name="Kuo A."/>
            <person name="Drula E."/>
            <person name="Varga T."/>
            <person name="Kohler A."/>
            <person name="Feng B."/>
            <person name="Cao Y."/>
            <person name="Lipzen A."/>
            <person name="Daum C."/>
            <person name="Hundley H."/>
            <person name="Pangilinan J."/>
            <person name="Johnson J."/>
            <person name="Barry K."/>
            <person name="LaButti K."/>
            <person name="Ng V."/>
            <person name="Ahrendt S."/>
            <person name="Min B."/>
            <person name="Choi I.G."/>
            <person name="Park H."/>
            <person name="Plett J.M."/>
            <person name="Magnuson J."/>
            <person name="Spatafora J.W."/>
            <person name="Nagy L.G."/>
            <person name="Henrissat B."/>
            <person name="Grigoriev I.V."/>
            <person name="Yang Z.L."/>
            <person name="Xu J."/>
            <person name="Martin F.M."/>
        </authorList>
    </citation>
    <scope>NUCLEOTIDE SEQUENCE</scope>
    <source>
        <strain evidence="1">ATCC 28755</strain>
    </source>
</reference>
<evidence type="ECO:0000313" key="1">
    <source>
        <dbReference type="EMBL" id="KAH7906143.1"/>
    </source>
</evidence>
<dbReference type="EMBL" id="MU268063">
    <property type="protein sequence ID" value="KAH7906143.1"/>
    <property type="molecule type" value="Genomic_DNA"/>
</dbReference>
<keyword evidence="2" id="KW-1185">Reference proteome</keyword>
<sequence length="472" mass="51248">MSNMLLRNGISSDGFRQISQTTTGHCYFDYIAFASEKLQKKKQDGSYRYFNAIDRAATRFPCALTDEGREVTIWCSNDYLGMGSSPLVIDAIKKGLDEFGAGAGGSRNIRGNSTHHIALEAELASLHNKPSSLLFNSGYTAQQAPLEALGTLLPSCVILSDSLNHASMIYGIRNAKCQKIIFKHNDLIGLETKLAAIPHSIPKIIAVESIYSMCGSVAPLEEICDLAEHYGALLFVDEVHAVGAYGLTGAGLAEHLDWTARSEGANDDHCRLVDRIDIVSATLGKSFGVIGGYMAADEPLVDLVRSFASSFIFTTSAPPALVAGIRASVQHQRSQMHDRIHLQKSTIAVKNALKDRGIPILPNTTHIIPVLIGDPVQTKKASDMLLKKHNIYIQAVNFPTVAHGTERLRISSSASHNSSHERDLVSALDDVWNELGLKRIGDWEAEGLVVTENLTSQTRIWSDEQLGGTLSG</sequence>
<protein>
    <submittedName>
        <fullName evidence="1">Pyridoxal phosphate-dependent transferase</fullName>
    </submittedName>
</protein>
<name>A0ACB7ZZD7_9AGAM</name>